<protein>
    <submittedName>
        <fullName evidence="1">Uncharacterized protein</fullName>
    </submittedName>
</protein>
<reference evidence="1 2" key="1">
    <citation type="submission" date="2020-03" db="EMBL/GenBank/DDBJ databases">
        <title>Genomic Encyclopedia of Type Strains, Phase III (KMG-III): the genomes of soil and plant-associated and newly described type strains.</title>
        <authorList>
            <person name="Whitman W."/>
        </authorList>
    </citation>
    <scope>NUCLEOTIDE SEQUENCE [LARGE SCALE GENOMIC DNA]</scope>
    <source>
        <strain evidence="1 2">CECT 8804</strain>
    </source>
</reference>
<organism evidence="1 2">
    <name type="scientific">Sphingomonas vulcanisoli</name>
    <dbReference type="NCBI Taxonomy" id="1658060"/>
    <lineage>
        <taxon>Bacteria</taxon>
        <taxon>Pseudomonadati</taxon>
        <taxon>Pseudomonadota</taxon>
        <taxon>Alphaproteobacteria</taxon>
        <taxon>Sphingomonadales</taxon>
        <taxon>Sphingomonadaceae</taxon>
        <taxon>Sphingomonas</taxon>
    </lineage>
</organism>
<dbReference type="EMBL" id="JAAOZC010000002">
    <property type="protein sequence ID" value="NIJ07195.1"/>
    <property type="molecule type" value="Genomic_DNA"/>
</dbReference>
<accession>A0ABX0TTV0</accession>
<dbReference type="RefSeq" id="WP_167072082.1">
    <property type="nucleotide sequence ID" value="NZ_JAAOZC010000002.1"/>
</dbReference>
<evidence type="ECO:0000313" key="1">
    <source>
        <dbReference type="EMBL" id="NIJ07195.1"/>
    </source>
</evidence>
<dbReference type="Proteomes" id="UP000727456">
    <property type="component" value="Unassembled WGS sequence"/>
</dbReference>
<name>A0ABX0TTV0_9SPHN</name>
<keyword evidence="2" id="KW-1185">Reference proteome</keyword>
<proteinExistence type="predicted"/>
<gene>
    <name evidence="1" type="ORF">FHS31_000791</name>
</gene>
<sequence>MTWAQRADELIAQIHDDLPADASLDARRRALRSKAWVFHGGTSWGRRVWSARSQNYLVRHGAKPRKPHPEGKLFAPDIVFPWRKGEQP</sequence>
<comment type="caution">
    <text evidence="1">The sequence shown here is derived from an EMBL/GenBank/DDBJ whole genome shotgun (WGS) entry which is preliminary data.</text>
</comment>
<evidence type="ECO:0000313" key="2">
    <source>
        <dbReference type="Proteomes" id="UP000727456"/>
    </source>
</evidence>